<organism evidence="1 2">
    <name type="scientific">Xanthomonas campestris pv. phaseoli</name>
    <dbReference type="NCBI Taxonomy" id="317013"/>
    <lineage>
        <taxon>Bacteria</taxon>
        <taxon>Pseudomonadati</taxon>
        <taxon>Pseudomonadota</taxon>
        <taxon>Gammaproteobacteria</taxon>
        <taxon>Lysobacterales</taxon>
        <taxon>Lysobacteraceae</taxon>
        <taxon>Xanthomonas</taxon>
    </lineage>
</organism>
<dbReference type="AlphaFoldDB" id="A0A7Z7IVS7"/>
<dbReference type="EMBL" id="OCZC01000043">
    <property type="protein sequence ID" value="SOO22490.1"/>
    <property type="molecule type" value="Genomic_DNA"/>
</dbReference>
<reference evidence="1 2" key="1">
    <citation type="submission" date="2017-10" db="EMBL/GenBank/DDBJ databases">
        <authorList>
            <person name="Regsiter A."/>
            <person name="William W."/>
        </authorList>
    </citation>
    <scope>NUCLEOTIDE SEQUENCE [LARGE SCALE GENOMIC DNA]</scope>
    <source>
        <strain evidence="1 2">CFBP6991</strain>
    </source>
</reference>
<proteinExistence type="predicted"/>
<evidence type="ECO:0000313" key="2">
    <source>
        <dbReference type="Proteomes" id="UP000234345"/>
    </source>
</evidence>
<accession>A0A7Z7IVS7</accession>
<comment type="caution">
    <text evidence="1">The sequence shown here is derived from an EMBL/GenBank/DDBJ whole genome shotgun (WGS) entry which is preliminary data.</text>
</comment>
<sequence>MTMRVDAVHEGADRVLLFNDRMTMGLAFVLHHRNGRIHTQLKTAVLSRAKGNNRMSKTFGRSIPCCIG</sequence>
<name>A0A7Z7IVS7_XANCH</name>
<evidence type="ECO:0000313" key="1">
    <source>
        <dbReference type="EMBL" id="SOO22490.1"/>
    </source>
</evidence>
<dbReference type="Proteomes" id="UP000234345">
    <property type="component" value="Unassembled WGS sequence"/>
</dbReference>
<protein>
    <submittedName>
        <fullName evidence="1">Uncharacterized protein</fullName>
    </submittedName>
</protein>
<gene>
    <name evidence="1" type="ORF">XFF6991_150251</name>
</gene>